<organism evidence="1 2">
    <name type="scientific">Rhodopirellula maiorica SM1</name>
    <dbReference type="NCBI Taxonomy" id="1265738"/>
    <lineage>
        <taxon>Bacteria</taxon>
        <taxon>Pseudomonadati</taxon>
        <taxon>Planctomycetota</taxon>
        <taxon>Planctomycetia</taxon>
        <taxon>Pirellulales</taxon>
        <taxon>Pirellulaceae</taxon>
        <taxon>Novipirellula</taxon>
    </lineage>
</organism>
<comment type="caution">
    <text evidence="1">The sequence shown here is derived from an EMBL/GenBank/DDBJ whole genome shotgun (WGS) entry which is preliminary data.</text>
</comment>
<evidence type="ECO:0000313" key="1">
    <source>
        <dbReference type="EMBL" id="EMI20958.1"/>
    </source>
</evidence>
<protein>
    <submittedName>
        <fullName evidence="1">Uncharacterized protein</fullName>
    </submittedName>
</protein>
<dbReference type="Proteomes" id="UP000011991">
    <property type="component" value="Unassembled WGS sequence"/>
</dbReference>
<gene>
    <name evidence="1" type="ORF">RMSM_02114</name>
</gene>
<keyword evidence="2" id="KW-1185">Reference proteome</keyword>
<sequence>MTNTAMYALESLHRSLERVRSYTHLPFNVRASTRIYVDSLLPACTDPSTGLFDLLFRSKHELVDDAIITTAVPNDLLGPLQRLRSKRDELQLEKESAIRDDQFCDAVAILDQQRDIDSLISKLVPGHIAISPDVVVAAIRLLGYTGPLPGTDRENGSPSVSG</sequence>
<evidence type="ECO:0000313" key="2">
    <source>
        <dbReference type="Proteomes" id="UP000011991"/>
    </source>
</evidence>
<dbReference type="AlphaFoldDB" id="M5RNQ3"/>
<reference evidence="1 2" key="1">
    <citation type="journal article" date="2013" name="Mar. Genomics">
        <title>Expression of sulfatases in Rhodopirellula baltica and the diversity of sulfatases in the genus Rhodopirellula.</title>
        <authorList>
            <person name="Wegner C.E."/>
            <person name="Richter-Heitmann T."/>
            <person name="Klindworth A."/>
            <person name="Klockow C."/>
            <person name="Richter M."/>
            <person name="Achstetter T."/>
            <person name="Glockner F.O."/>
            <person name="Harder J."/>
        </authorList>
    </citation>
    <scope>NUCLEOTIDE SEQUENCE [LARGE SCALE GENOMIC DNA]</scope>
    <source>
        <strain evidence="1 2">SM1</strain>
    </source>
</reference>
<accession>M5RNQ3</accession>
<name>M5RNQ3_9BACT</name>
<proteinExistence type="predicted"/>
<dbReference type="EMBL" id="ANOG01000295">
    <property type="protein sequence ID" value="EMI20958.1"/>
    <property type="molecule type" value="Genomic_DNA"/>
</dbReference>